<dbReference type="AlphaFoldDB" id="A0A1C4FFE7"/>
<reference evidence="4 5" key="1">
    <citation type="submission" date="2016-08" db="EMBL/GenBank/DDBJ databases">
        <authorList>
            <person name="Seilhamer J.J."/>
        </authorList>
    </citation>
    <scope>NUCLEOTIDE SEQUENCE [LARGE SCALE GENOMIC DNA]</scope>
    <source>
        <strain evidence="4 5">IEBC_T61001</strain>
    </source>
</reference>
<dbReference type="RefSeq" id="WP_088008894.1">
    <property type="nucleotide sequence ID" value="NZ_FMBI01000037.1"/>
</dbReference>
<evidence type="ECO:0000256" key="2">
    <source>
        <dbReference type="SAM" id="MobiDB-lite"/>
    </source>
</evidence>
<dbReference type="SUPFAM" id="SSF158499">
    <property type="entry name" value="DnaD domain-like"/>
    <property type="match status" value="1"/>
</dbReference>
<dbReference type="NCBIfam" id="TIGR01446">
    <property type="entry name" value="DnaD_dom"/>
    <property type="match status" value="1"/>
</dbReference>
<dbReference type="Proteomes" id="UP000195991">
    <property type="component" value="Unassembled WGS sequence"/>
</dbReference>
<comment type="similarity">
    <text evidence="1">Belongs to the DnaB/DnaD family.</text>
</comment>
<dbReference type="EMBL" id="FMBI01000037">
    <property type="protein sequence ID" value="SCC54572.1"/>
    <property type="molecule type" value="Genomic_DNA"/>
</dbReference>
<protein>
    <submittedName>
        <fullName evidence="4">DnaD and phage-associated domain-containing protein</fullName>
    </submittedName>
</protein>
<feature type="domain" description="DnaB/C C-terminal" evidence="3">
    <location>
        <begin position="149"/>
        <end position="215"/>
    </location>
</feature>
<dbReference type="SUPFAM" id="SSF46785">
    <property type="entry name" value="Winged helix' DNA-binding domain"/>
    <property type="match status" value="1"/>
</dbReference>
<feature type="region of interest" description="Disordered" evidence="2">
    <location>
        <begin position="217"/>
        <end position="266"/>
    </location>
</feature>
<dbReference type="PANTHER" id="PTHR37293:SF9">
    <property type="entry name" value="PHI ETA ORF 22-LIKE PROTEIN"/>
    <property type="match status" value="1"/>
</dbReference>
<dbReference type="InterPro" id="IPR053162">
    <property type="entry name" value="DnaD"/>
</dbReference>
<organism evidence="4 5">
    <name type="scientific">Bacillus thuringiensis</name>
    <dbReference type="NCBI Taxonomy" id="1428"/>
    <lineage>
        <taxon>Bacteria</taxon>
        <taxon>Bacillati</taxon>
        <taxon>Bacillota</taxon>
        <taxon>Bacilli</taxon>
        <taxon>Bacillales</taxon>
        <taxon>Bacillaceae</taxon>
        <taxon>Bacillus</taxon>
        <taxon>Bacillus cereus group</taxon>
    </lineage>
</organism>
<gene>
    <name evidence="4" type="ORF">BTT61001_04264</name>
</gene>
<accession>A0A1C4FFE7</accession>
<dbReference type="InterPro" id="IPR034829">
    <property type="entry name" value="DnaD-like_sf"/>
</dbReference>
<dbReference type="InterPro" id="IPR036390">
    <property type="entry name" value="WH_DNA-bd_sf"/>
</dbReference>
<dbReference type="PANTHER" id="PTHR37293">
    <property type="entry name" value="PHAGE REPLICATION PROTEIN-RELATED"/>
    <property type="match status" value="1"/>
</dbReference>
<evidence type="ECO:0000259" key="3">
    <source>
        <dbReference type="Pfam" id="PF07261"/>
    </source>
</evidence>
<evidence type="ECO:0000313" key="5">
    <source>
        <dbReference type="Proteomes" id="UP000195991"/>
    </source>
</evidence>
<dbReference type="Pfam" id="PF07261">
    <property type="entry name" value="DnaB_2"/>
    <property type="match status" value="1"/>
</dbReference>
<feature type="compositionally biased region" description="Low complexity" evidence="2">
    <location>
        <begin position="222"/>
        <end position="231"/>
    </location>
</feature>
<proteinExistence type="inferred from homology"/>
<dbReference type="Gene3D" id="1.10.10.630">
    <property type="entry name" value="DnaD domain-like"/>
    <property type="match status" value="1"/>
</dbReference>
<dbReference type="InterPro" id="IPR006343">
    <property type="entry name" value="DnaB/C_C"/>
</dbReference>
<dbReference type="InterPro" id="IPR036388">
    <property type="entry name" value="WH-like_DNA-bd_sf"/>
</dbReference>
<evidence type="ECO:0000256" key="1">
    <source>
        <dbReference type="ARBA" id="ARBA00093462"/>
    </source>
</evidence>
<dbReference type="Gene3D" id="1.10.10.10">
    <property type="entry name" value="Winged helix-like DNA-binding domain superfamily/Winged helix DNA-binding domain"/>
    <property type="match status" value="1"/>
</dbReference>
<evidence type="ECO:0000313" key="4">
    <source>
        <dbReference type="EMBL" id="SCC54572.1"/>
    </source>
</evidence>
<sequence length="266" mass="29645">MNFIDKRKGFFMIENDAIDNCDLDVYEFKAYAVIVRHANRDTQSAFPSLTTLAEKVGCGRKKIVQCIKSLEEKGYIQKVNRKDGQGNNLSNIYYVLPTPSFSEKLVVSEGNQGSVPEKLGVVSEGNTNNTNLNNTNLTKSSSSKNPFLFYETNIGVLNPFMADGIELWIKDTNEELVIAAMERALKQQKKWNYAEGILKQWANNNIRTLADVEASETEFKNKGANGNAKAGGRNERFNGTGRSNAQKGTRRGIQPTNNRGFAQTID</sequence>
<feature type="compositionally biased region" description="Polar residues" evidence="2">
    <location>
        <begin position="254"/>
        <end position="266"/>
    </location>
</feature>
<dbReference type="Pfam" id="PF13730">
    <property type="entry name" value="HTH_36"/>
    <property type="match status" value="1"/>
</dbReference>
<name>A0A1C4FFE7_BACTU</name>